<dbReference type="InterPro" id="IPR000182">
    <property type="entry name" value="GNAT_dom"/>
</dbReference>
<evidence type="ECO:0000259" key="5">
    <source>
        <dbReference type="PROSITE" id="PS51186"/>
    </source>
</evidence>
<sequence length="179" mass="20350">MPSSPEFLLRPATQADVQSMLDIFNDAIINTTAVYYYEPNTLDMRQAWYDDKVKNDIPVLIAEVNGRVAGFASYGEFRTRPAYKYTVEHSVYVHPDFRKRGIARQLLEALIAIAKQKEIHLLVAGIDGENAVSIHLHEQLGFEPAGHIRQVAYKFGRWLDLVFMQLTLEGPPHPNELTP</sequence>
<evidence type="ECO:0000256" key="1">
    <source>
        <dbReference type="ARBA" id="ARBA00022679"/>
    </source>
</evidence>
<dbReference type="RefSeq" id="WP_073137005.1">
    <property type="nucleotide sequence ID" value="NZ_FQWQ01000002.1"/>
</dbReference>
<evidence type="ECO:0000313" key="7">
    <source>
        <dbReference type="Proteomes" id="UP000184212"/>
    </source>
</evidence>
<dbReference type="STRING" id="947013.SAMN04488109_3841"/>
<name>A0A1M5SBA1_9BACT</name>
<organism evidence="6 7">
    <name type="scientific">Chryseolinea serpens</name>
    <dbReference type="NCBI Taxonomy" id="947013"/>
    <lineage>
        <taxon>Bacteria</taxon>
        <taxon>Pseudomonadati</taxon>
        <taxon>Bacteroidota</taxon>
        <taxon>Cytophagia</taxon>
        <taxon>Cytophagales</taxon>
        <taxon>Fulvivirgaceae</taxon>
        <taxon>Chryseolinea</taxon>
    </lineage>
</organism>
<dbReference type="PANTHER" id="PTHR43072:SF23">
    <property type="entry name" value="UPF0039 PROTEIN C11D3.02C"/>
    <property type="match status" value="1"/>
</dbReference>
<dbReference type="AlphaFoldDB" id="A0A1M5SBA1"/>
<gene>
    <name evidence="6" type="ORF">SAMN04488109_3841</name>
</gene>
<comment type="catalytic activity">
    <reaction evidence="3">
        <text>L-methionine sulfoximine + acetyl-CoA = N-acetyl-L-methionine sulfoximine + CoA + H(+)</text>
        <dbReference type="Rhea" id="RHEA:47660"/>
        <dbReference type="ChEBI" id="CHEBI:15378"/>
        <dbReference type="ChEBI" id="CHEBI:57287"/>
        <dbReference type="ChEBI" id="CHEBI:57288"/>
        <dbReference type="ChEBI" id="CHEBI:87826"/>
        <dbReference type="ChEBI" id="CHEBI:87827"/>
    </reaction>
</comment>
<dbReference type="GO" id="GO:0016747">
    <property type="term" value="F:acyltransferase activity, transferring groups other than amino-acyl groups"/>
    <property type="evidence" value="ECO:0007669"/>
    <property type="project" value="InterPro"/>
</dbReference>
<comment type="catalytic activity">
    <reaction evidence="4">
        <text>L-methionine sulfone + acetyl-CoA = N-acetyl-L-methionine sulfone + CoA + H(+)</text>
        <dbReference type="Rhea" id="RHEA:47656"/>
        <dbReference type="ChEBI" id="CHEBI:15378"/>
        <dbReference type="ChEBI" id="CHEBI:57287"/>
        <dbReference type="ChEBI" id="CHEBI:57288"/>
        <dbReference type="ChEBI" id="CHEBI:87824"/>
        <dbReference type="ChEBI" id="CHEBI:87825"/>
    </reaction>
</comment>
<accession>A0A1M5SBA1</accession>
<protein>
    <submittedName>
        <fullName evidence="6">Phosphinothricin acetyltransferase</fullName>
    </submittedName>
</protein>
<dbReference type="InterPro" id="IPR016181">
    <property type="entry name" value="Acyl_CoA_acyltransferase"/>
</dbReference>
<dbReference type="PANTHER" id="PTHR43072">
    <property type="entry name" value="N-ACETYLTRANSFERASE"/>
    <property type="match status" value="1"/>
</dbReference>
<dbReference type="EMBL" id="FQWQ01000002">
    <property type="protein sequence ID" value="SHH35720.1"/>
    <property type="molecule type" value="Genomic_DNA"/>
</dbReference>
<proteinExistence type="predicted"/>
<dbReference type="FunFam" id="3.40.630.30:FF:000026">
    <property type="entry name" value="Phosphinothricin acetyltransferase"/>
    <property type="match status" value="1"/>
</dbReference>
<dbReference type="Proteomes" id="UP000184212">
    <property type="component" value="Unassembled WGS sequence"/>
</dbReference>
<dbReference type="Gene3D" id="3.40.630.30">
    <property type="match status" value="1"/>
</dbReference>
<feature type="domain" description="N-acetyltransferase" evidence="5">
    <location>
        <begin position="7"/>
        <end position="169"/>
    </location>
</feature>
<evidence type="ECO:0000256" key="3">
    <source>
        <dbReference type="ARBA" id="ARBA00050603"/>
    </source>
</evidence>
<keyword evidence="2" id="KW-0012">Acyltransferase</keyword>
<keyword evidence="1 6" id="KW-0808">Transferase</keyword>
<evidence type="ECO:0000256" key="4">
    <source>
        <dbReference type="ARBA" id="ARBA00051334"/>
    </source>
</evidence>
<reference evidence="6 7" key="1">
    <citation type="submission" date="2016-11" db="EMBL/GenBank/DDBJ databases">
        <authorList>
            <person name="Jaros S."/>
            <person name="Januszkiewicz K."/>
            <person name="Wedrychowicz H."/>
        </authorList>
    </citation>
    <scope>NUCLEOTIDE SEQUENCE [LARGE SCALE GENOMIC DNA]</scope>
    <source>
        <strain evidence="6 7">DSM 24574</strain>
    </source>
</reference>
<dbReference type="OrthoDB" id="9799096at2"/>
<dbReference type="CDD" id="cd04301">
    <property type="entry name" value="NAT_SF"/>
    <property type="match status" value="1"/>
</dbReference>
<dbReference type="PROSITE" id="PS51186">
    <property type="entry name" value="GNAT"/>
    <property type="match status" value="1"/>
</dbReference>
<keyword evidence="7" id="KW-1185">Reference proteome</keyword>
<dbReference type="Pfam" id="PF00583">
    <property type="entry name" value="Acetyltransf_1"/>
    <property type="match status" value="1"/>
</dbReference>
<dbReference type="SUPFAM" id="SSF55729">
    <property type="entry name" value="Acyl-CoA N-acyltransferases (Nat)"/>
    <property type="match status" value="1"/>
</dbReference>
<evidence type="ECO:0000256" key="2">
    <source>
        <dbReference type="ARBA" id="ARBA00023315"/>
    </source>
</evidence>
<evidence type="ECO:0000313" key="6">
    <source>
        <dbReference type="EMBL" id="SHH35720.1"/>
    </source>
</evidence>